<reference evidence="4 5" key="1">
    <citation type="journal article" date="2014" name="Genome Announc.">
        <title>Whole-Genome Sequence of Streptococcus suis Serotype 4 Reference Strain 6407.</title>
        <authorList>
            <person name="Wang K."/>
            <person name="Chen J."/>
            <person name="Yao H."/>
            <person name="Lu C."/>
        </authorList>
    </citation>
    <scope>NUCLEOTIDE SEQUENCE [LARGE SCALE GENOMIC DNA]</scope>
    <source>
        <strain evidence="4">6407</strain>
    </source>
</reference>
<keyword evidence="2 3" id="KW-0560">Oxidoreductase</keyword>
<dbReference type="InterPro" id="IPR023074">
    <property type="entry name" value="HMG_CoA_Rdtase_cat_sf"/>
</dbReference>
<dbReference type="InterPro" id="IPR009029">
    <property type="entry name" value="HMG_CoA_Rdtase_sub-bd_dom_sf"/>
</dbReference>
<evidence type="ECO:0000256" key="3">
    <source>
        <dbReference type="RuleBase" id="RU361219"/>
    </source>
</evidence>
<dbReference type="Gene3D" id="3.90.770.10">
    <property type="entry name" value="3-hydroxy-3-methylglutaryl-coenzyme A Reductase, Chain A, domain 2"/>
    <property type="match status" value="2"/>
</dbReference>
<protein>
    <recommendedName>
        <fullName evidence="3">3-hydroxy-3-methylglutaryl coenzyme A reductase</fullName>
        <shortName evidence="3">HMG-CoA reductase</shortName>
        <ecNumber evidence="3">1.1.1.88</ecNumber>
    </recommendedName>
</protein>
<dbReference type="PATRIC" id="fig|1214179.4.peg.1689"/>
<comment type="catalytic activity">
    <reaction evidence="3">
        <text>(R)-mevalonate + 2 NAD(+) + CoA = (3S)-3-hydroxy-3-methylglutaryl-CoA + 2 NADH + 2 H(+)</text>
        <dbReference type="Rhea" id="RHEA:14833"/>
        <dbReference type="ChEBI" id="CHEBI:15378"/>
        <dbReference type="ChEBI" id="CHEBI:36464"/>
        <dbReference type="ChEBI" id="CHEBI:43074"/>
        <dbReference type="ChEBI" id="CHEBI:57287"/>
        <dbReference type="ChEBI" id="CHEBI:57540"/>
        <dbReference type="ChEBI" id="CHEBI:57945"/>
        <dbReference type="EC" id="1.1.1.88"/>
    </reaction>
</comment>
<dbReference type="EMBL" id="CP008921">
    <property type="protein sequence ID" value="AIG44065.1"/>
    <property type="molecule type" value="Genomic_DNA"/>
</dbReference>
<name>A0A075SSR8_STRSU</name>
<dbReference type="SUPFAM" id="SSF56542">
    <property type="entry name" value="Substrate-binding domain of HMG-CoA reductase"/>
    <property type="match status" value="1"/>
</dbReference>
<dbReference type="Pfam" id="PF00368">
    <property type="entry name" value="HMG-CoA_red"/>
    <property type="match status" value="1"/>
</dbReference>
<dbReference type="EC" id="1.1.1.88" evidence="3"/>
<dbReference type="GO" id="GO:0015936">
    <property type="term" value="P:coenzyme A metabolic process"/>
    <property type="evidence" value="ECO:0007669"/>
    <property type="project" value="InterPro"/>
</dbReference>
<dbReference type="PANTHER" id="PTHR10572">
    <property type="entry name" value="3-HYDROXY-3-METHYLGLUTARYL-COENZYME A REDUCTASE"/>
    <property type="match status" value="1"/>
</dbReference>
<dbReference type="Gene3D" id="1.10.8.660">
    <property type="match status" value="1"/>
</dbReference>
<dbReference type="PRINTS" id="PR00071">
    <property type="entry name" value="HMGCOARDTASE"/>
</dbReference>
<dbReference type="GO" id="GO:0140643">
    <property type="term" value="F:hydroxymethylglutaryl-CoA reductase (NADH) activity"/>
    <property type="evidence" value="ECO:0007669"/>
    <property type="project" value="UniProtKB-EC"/>
</dbReference>
<dbReference type="SUPFAM" id="SSF55035">
    <property type="entry name" value="NAD-binding domain of HMG-CoA reductase"/>
    <property type="match status" value="1"/>
</dbReference>
<dbReference type="InterPro" id="IPR002202">
    <property type="entry name" value="HMG_CoA_Rdtase"/>
</dbReference>
<dbReference type="GO" id="GO:0004420">
    <property type="term" value="F:hydroxymethylglutaryl-CoA reductase (NADPH) activity"/>
    <property type="evidence" value="ECO:0007669"/>
    <property type="project" value="InterPro"/>
</dbReference>
<dbReference type="InterPro" id="IPR004553">
    <property type="entry name" value="HMG_CoA_Rdtase_bac-typ"/>
</dbReference>
<comment type="similarity">
    <text evidence="1 3">Belongs to the HMG-CoA reductase family.</text>
</comment>
<evidence type="ECO:0000256" key="2">
    <source>
        <dbReference type="ARBA" id="ARBA00023002"/>
    </source>
</evidence>
<dbReference type="PROSITE" id="PS50065">
    <property type="entry name" value="HMG_COA_REDUCTASE_4"/>
    <property type="match status" value="1"/>
</dbReference>
<comment type="pathway">
    <text evidence="3">Metabolic intermediate metabolism; (R)-mevalonate degradation; (S)-3-hydroxy-3-methylglutaryl-CoA from (R)-mevalonate: step 1/1.</text>
</comment>
<evidence type="ECO:0000313" key="5">
    <source>
        <dbReference type="Proteomes" id="UP000028185"/>
    </source>
</evidence>
<dbReference type="RefSeq" id="WP_024381645.1">
    <property type="nucleotide sequence ID" value="NZ_ALLE01000013.1"/>
</dbReference>
<dbReference type="UniPathway" id="UPA00257">
    <property type="reaction ID" value="UER00367"/>
</dbReference>
<proteinExistence type="inferred from homology"/>
<keyword evidence="3" id="KW-0520">NAD</keyword>
<gene>
    <name evidence="4" type="ORF">ID09_08545</name>
</gene>
<evidence type="ECO:0000256" key="1">
    <source>
        <dbReference type="ARBA" id="ARBA00007661"/>
    </source>
</evidence>
<dbReference type="AlphaFoldDB" id="A0A075SSR8"/>
<evidence type="ECO:0000313" key="4">
    <source>
        <dbReference type="EMBL" id="AIG44065.1"/>
    </source>
</evidence>
<dbReference type="CDD" id="cd00644">
    <property type="entry name" value="HMG-CoA_reductase_classII"/>
    <property type="match status" value="1"/>
</dbReference>
<dbReference type="PANTHER" id="PTHR10572:SF24">
    <property type="entry name" value="3-HYDROXY-3-METHYLGLUTARYL-COENZYME A REDUCTASE"/>
    <property type="match status" value="1"/>
</dbReference>
<dbReference type="Proteomes" id="UP000028185">
    <property type="component" value="Chromosome"/>
</dbReference>
<dbReference type="NCBIfam" id="TIGR00532">
    <property type="entry name" value="HMG_CoA_R_NAD"/>
    <property type="match status" value="1"/>
</dbReference>
<dbReference type="InterPro" id="IPR009023">
    <property type="entry name" value="HMG_CoA_Rdtase_NAD(P)-bd_sf"/>
</dbReference>
<dbReference type="HOGENOM" id="CLU_033422_0_0_9"/>
<accession>A0A075SSR8</accession>
<sequence>MSTFSGFYKKSRQERIDILHQNHSLSEDSLDVLYKDENLPETIAGKMAENHLGTFSLPFSVLPELLVDGQTHSVPMVTEEPSVVAAASFGAKIIAKSGGFTTTIHNRIMIGQVALYDISDHSRATQAILDQKESILETANQAHPSIVKRGGGARELTVESKDEFLIVYLQVDVQEAMGANILNNMLEAVKDDLEELSKGQALMGILSNYATESLVTAQCHITIPSLATSSAIAQETAQKIALASKLAQVDPYRAATHNKGIFNGIDAVVIATGNDWRAVEAGSHAYASRDGQYKGLSTWSIDGEHLVGSITLPLPIASVGGSIGLNPKVAVAFDLLQQPKARQLASIIASVGLCQNFAALRALVTSGIQAGHMKLHAKSLALLAGAEEHEVDQLAQLLRKEKHSNLETAQNLLAKMREHWEWERTRPR</sequence>
<organism evidence="4 5">
    <name type="scientific">Streptococcus suis 6407</name>
    <dbReference type="NCBI Taxonomy" id="1214179"/>
    <lineage>
        <taxon>Bacteria</taxon>
        <taxon>Bacillati</taxon>
        <taxon>Bacillota</taxon>
        <taxon>Bacilli</taxon>
        <taxon>Lactobacillales</taxon>
        <taxon>Streptococcaceae</taxon>
        <taxon>Streptococcus</taxon>
    </lineage>
</organism>